<reference evidence="2 3" key="1">
    <citation type="submission" date="2019-08" db="EMBL/GenBank/DDBJ databases">
        <title>Genomes of Subsaximicrobium wynnwilliamsii strains.</title>
        <authorList>
            <person name="Bowman J.P."/>
        </authorList>
    </citation>
    <scope>NUCLEOTIDE SEQUENCE [LARGE SCALE GENOMIC DNA]</scope>
    <source>
        <strain evidence="2 3">2-80-2</strain>
    </source>
</reference>
<feature type="chain" id="PRO_5023103119" description="Periplasmic heavy metal sensor" evidence="1">
    <location>
        <begin position="19"/>
        <end position="134"/>
    </location>
</feature>
<feature type="signal peptide" evidence="1">
    <location>
        <begin position="1"/>
        <end position="18"/>
    </location>
</feature>
<gene>
    <name evidence="2" type="ORF">ESY86_10890</name>
</gene>
<accession>A0A5C6ZK07</accession>
<comment type="caution">
    <text evidence="2">The sequence shown here is derived from an EMBL/GenBank/DDBJ whole genome shotgun (WGS) entry which is preliminary data.</text>
</comment>
<organism evidence="2 3">
    <name type="scientific">Subsaximicrobium wynnwilliamsii</name>
    <dbReference type="NCBI Taxonomy" id="291179"/>
    <lineage>
        <taxon>Bacteria</taxon>
        <taxon>Pseudomonadati</taxon>
        <taxon>Bacteroidota</taxon>
        <taxon>Flavobacteriia</taxon>
        <taxon>Flavobacteriales</taxon>
        <taxon>Flavobacteriaceae</taxon>
        <taxon>Subsaximicrobium</taxon>
    </lineage>
</organism>
<proteinExistence type="predicted"/>
<evidence type="ECO:0008006" key="4">
    <source>
        <dbReference type="Google" id="ProtNLM"/>
    </source>
</evidence>
<protein>
    <recommendedName>
        <fullName evidence="4">Periplasmic heavy metal sensor</fullName>
    </recommendedName>
</protein>
<dbReference type="EMBL" id="VORO01000010">
    <property type="protein sequence ID" value="TXD88989.1"/>
    <property type="molecule type" value="Genomic_DNA"/>
</dbReference>
<dbReference type="OrthoDB" id="1453593at2"/>
<keyword evidence="3" id="KW-1185">Reference proteome</keyword>
<evidence type="ECO:0000256" key="1">
    <source>
        <dbReference type="SAM" id="SignalP"/>
    </source>
</evidence>
<name>A0A5C6ZK07_9FLAO</name>
<sequence>MKRLATLILFFTISTGFAQGYPQIEGASSSITETADSITDAYDQKLSMTSQQKAIFKIRVEDFLKIRQNIMATKTGKDQLNALVNLQAEETLAMNDVLTRLQMRVYKKVKREIQPLKVVDMPNDASKSKKKKKE</sequence>
<keyword evidence="1" id="KW-0732">Signal</keyword>
<evidence type="ECO:0000313" key="3">
    <source>
        <dbReference type="Proteomes" id="UP000321578"/>
    </source>
</evidence>
<dbReference type="Proteomes" id="UP000321578">
    <property type="component" value="Unassembled WGS sequence"/>
</dbReference>
<dbReference type="RefSeq" id="WP_147086613.1">
    <property type="nucleotide sequence ID" value="NZ_VORM01000005.1"/>
</dbReference>
<dbReference type="AlphaFoldDB" id="A0A5C6ZK07"/>
<evidence type="ECO:0000313" key="2">
    <source>
        <dbReference type="EMBL" id="TXD88989.1"/>
    </source>
</evidence>